<dbReference type="AlphaFoldDB" id="A0AAV7K9T4"/>
<reference evidence="1 2" key="1">
    <citation type="journal article" date="2023" name="BMC Biol.">
        <title>The compact genome of the sponge Oopsacas minuta (Hexactinellida) is lacking key metazoan core genes.</title>
        <authorList>
            <person name="Santini S."/>
            <person name="Schenkelaars Q."/>
            <person name="Jourda C."/>
            <person name="Duchesne M."/>
            <person name="Belahbib H."/>
            <person name="Rocher C."/>
            <person name="Selva M."/>
            <person name="Riesgo A."/>
            <person name="Vervoort M."/>
            <person name="Leys S.P."/>
            <person name="Kodjabachian L."/>
            <person name="Le Bivic A."/>
            <person name="Borchiellini C."/>
            <person name="Claverie J.M."/>
            <person name="Renard E."/>
        </authorList>
    </citation>
    <scope>NUCLEOTIDE SEQUENCE [LARGE SCALE GENOMIC DNA]</scope>
    <source>
        <strain evidence="1">SPO-2</strain>
    </source>
</reference>
<evidence type="ECO:0000313" key="2">
    <source>
        <dbReference type="Proteomes" id="UP001165289"/>
    </source>
</evidence>
<evidence type="ECO:0000313" key="1">
    <source>
        <dbReference type="EMBL" id="KAI6657139.1"/>
    </source>
</evidence>
<accession>A0AAV7K9T4</accession>
<gene>
    <name evidence="1" type="ORF">LOD99_15925</name>
</gene>
<sequence>MVSLLESLVGFIETRRTEFEHFHKRGIILCGHDQYYTVLKRGRVPNRRYFDVDDGDKDRNMSPMAKFRQDVFQVINDRLIVDFKYHPLRHIKKSAITLDSCVNYHLSLIK</sequence>
<dbReference type="EMBL" id="JAKMXF010000122">
    <property type="protein sequence ID" value="KAI6657139.1"/>
    <property type="molecule type" value="Genomic_DNA"/>
</dbReference>
<protein>
    <submittedName>
        <fullName evidence="1">Uncharacterized protein</fullName>
    </submittedName>
</protein>
<keyword evidence="2" id="KW-1185">Reference proteome</keyword>
<proteinExistence type="predicted"/>
<name>A0AAV7K9T4_9METZ</name>
<comment type="caution">
    <text evidence="1">The sequence shown here is derived from an EMBL/GenBank/DDBJ whole genome shotgun (WGS) entry which is preliminary data.</text>
</comment>
<organism evidence="1 2">
    <name type="scientific">Oopsacas minuta</name>
    <dbReference type="NCBI Taxonomy" id="111878"/>
    <lineage>
        <taxon>Eukaryota</taxon>
        <taxon>Metazoa</taxon>
        <taxon>Porifera</taxon>
        <taxon>Hexactinellida</taxon>
        <taxon>Hexasterophora</taxon>
        <taxon>Lyssacinosida</taxon>
        <taxon>Leucopsacidae</taxon>
        <taxon>Oopsacas</taxon>
    </lineage>
</organism>
<dbReference type="Proteomes" id="UP001165289">
    <property type="component" value="Unassembled WGS sequence"/>
</dbReference>